<evidence type="ECO:0000313" key="1">
    <source>
        <dbReference type="EMBL" id="KAJ6840238.1"/>
    </source>
</evidence>
<name>A0AAX6HHR2_IRIPA</name>
<organism evidence="1 2">
    <name type="scientific">Iris pallida</name>
    <name type="common">Sweet iris</name>
    <dbReference type="NCBI Taxonomy" id="29817"/>
    <lineage>
        <taxon>Eukaryota</taxon>
        <taxon>Viridiplantae</taxon>
        <taxon>Streptophyta</taxon>
        <taxon>Embryophyta</taxon>
        <taxon>Tracheophyta</taxon>
        <taxon>Spermatophyta</taxon>
        <taxon>Magnoliopsida</taxon>
        <taxon>Liliopsida</taxon>
        <taxon>Asparagales</taxon>
        <taxon>Iridaceae</taxon>
        <taxon>Iridoideae</taxon>
        <taxon>Irideae</taxon>
        <taxon>Iris</taxon>
    </lineage>
</organism>
<comment type="caution">
    <text evidence="1">The sequence shown here is derived from an EMBL/GenBank/DDBJ whole genome shotgun (WGS) entry which is preliminary data.</text>
</comment>
<sequence length="21" mass="2224">MMAASAALTPRRSATIVLILH</sequence>
<reference evidence="1" key="1">
    <citation type="journal article" date="2023" name="GigaByte">
        <title>Genome assembly of the bearded iris, Iris pallida Lam.</title>
        <authorList>
            <person name="Bruccoleri R.E."/>
            <person name="Oakeley E.J."/>
            <person name="Faust A.M.E."/>
            <person name="Altorfer M."/>
            <person name="Dessus-Babus S."/>
            <person name="Burckhardt D."/>
            <person name="Oertli M."/>
            <person name="Naumann U."/>
            <person name="Petersen F."/>
            <person name="Wong J."/>
        </authorList>
    </citation>
    <scope>NUCLEOTIDE SEQUENCE</scope>
    <source>
        <strain evidence="1">GSM-AAB239-AS_SAM_17_03QT</strain>
    </source>
</reference>
<dbReference type="AlphaFoldDB" id="A0AAX6HHR2"/>
<protein>
    <submittedName>
        <fullName evidence="1">Uncharacterized protein</fullName>
    </submittedName>
</protein>
<dbReference type="Proteomes" id="UP001140949">
    <property type="component" value="Unassembled WGS sequence"/>
</dbReference>
<proteinExistence type="predicted"/>
<gene>
    <name evidence="1" type="ORF">M6B38_311500</name>
</gene>
<evidence type="ECO:0000313" key="2">
    <source>
        <dbReference type="Proteomes" id="UP001140949"/>
    </source>
</evidence>
<keyword evidence="2" id="KW-1185">Reference proteome</keyword>
<reference evidence="1" key="2">
    <citation type="submission" date="2023-04" db="EMBL/GenBank/DDBJ databases">
        <authorList>
            <person name="Bruccoleri R.E."/>
            <person name="Oakeley E.J."/>
            <person name="Faust A.-M."/>
            <person name="Dessus-Babus S."/>
            <person name="Altorfer M."/>
            <person name="Burckhardt D."/>
            <person name="Oertli M."/>
            <person name="Naumann U."/>
            <person name="Petersen F."/>
            <person name="Wong J."/>
        </authorList>
    </citation>
    <scope>NUCLEOTIDE SEQUENCE</scope>
    <source>
        <strain evidence="1">GSM-AAB239-AS_SAM_17_03QT</strain>
        <tissue evidence="1">Leaf</tissue>
    </source>
</reference>
<dbReference type="EMBL" id="JANAVB010009592">
    <property type="protein sequence ID" value="KAJ6840238.1"/>
    <property type="molecule type" value="Genomic_DNA"/>
</dbReference>
<accession>A0AAX6HHR2</accession>